<comment type="pathway">
    <text evidence="2">Lipid metabolism.</text>
</comment>
<comment type="subcellular location">
    <subcellularLocation>
        <location evidence="1">Endoplasmic reticulum membrane</location>
        <topology evidence="1">Multi-pass membrane protein</topology>
    </subcellularLocation>
</comment>
<gene>
    <name evidence="14" type="ORF">PVIIG_00883</name>
</gene>
<keyword evidence="5 13" id="KW-0812">Transmembrane</keyword>
<feature type="transmembrane region" description="Helical" evidence="13">
    <location>
        <begin position="160"/>
        <end position="182"/>
    </location>
</feature>
<keyword evidence="7 13" id="KW-1133">Transmembrane helix</keyword>
<keyword evidence="3" id="KW-0444">Lipid biosynthesis</keyword>
<protein>
    <recommendedName>
        <fullName evidence="16">Phosphatidylserine synthase</fullName>
    </recommendedName>
</protein>
<evidence type="ECO:0000256" key="3">
    <source>
        <dbReference type="ARBA" id="ARBA00022516"/>
    </source>
</evidence>
<dbReference type="Proteomes" id="UP000053562">
    <property type="component" value="Unassembled WGS sequence"/>
</dbReference>
<dbReference type="GO" id="GO:0006659">
    <property type="term" value="P:phosphatidylserine biosynthetic process"/>
    <property type="evidence" value="ECO:0007669"/>
    <property type="project" value="InterPro"/>
</dbReference>
<feature type="transmembrane region" description="Helical" evidence="13">
    <location>
        <begin position="109"/>
        <end position="129"/>
    </location>
</feature>
<evidence type="ECO:0000313" key="15">
    <source>
        <dbReference type="Proteomes" id="UP000053562"/>
    </source>
</evidence>
<evidence type="ECO:0000256" key="13">
    <source>
        <dbReference type="SAM" id="Phobius"/>
    </source>
</evidence>
<reference evidence="14 15" key="1">
    <citation type="submission" date="2011-08" db="EMBL/GenBank/DDBJ databases">
        <title>The Genome Sequence of Plasmodium vivax India VII.</title>
        <authorList>
            <consortium name="The Broad Institute Genome Sequencing Platform"/>
            <consortium name="The Broad Institute Genome Sequencing Center for Infectious Disease"/>
            <person name="Neafsey D."/>
            <person name="Carlton J."/>
            <person name="Barnwell J."/>
            <person name="Collins W."/>
            <person name="Escalante A."/>
            <person name="Mullikin J."/>
            <person name="Saul A."/>
            <person name="Guigo R."/>
            <person name="Camara F."/>
            <person name="Young S.K."/>
            <person name="Zeng Q."/>
            <person name="Gargeya S."/>
            <person name="Fitzgerald M."/>
            <person name="Haas B."/>
            <person name="Abouelleil A."/>
            <person name="Alvarado L."/>
            <person name="Arachchi H.M."/>
            <person name="Berlin A."/>
            <person name="Brown A."/>
            <person name="Chapman S.B."/>
            <person name="Chen Z."/>
            <person name="Dunbar C."/>
            <person name="Freedman E."/>
            <person name="Gearin G."/>
            <person name="Gellesch M."/>
            <person name="Goldberg J."/>
            <person name="Griggs A."/>
            <person name="Gujja S."/>
            <person name="Heiman D."/>
            <person name="Howarth C."/>
            <person name="Larson L."/>
            <person name="Lui A."/>
            <person name="MacDonald P.J.P."/>
            <person name="Montmayeur A."/>
            <person name="Murphy C."/>
            <person name="Neiman D."/>
            <person name="Pearson M."/>
            <person name="Priest M."/>
            <person name="Roberts A."/>
            <person name="Saif S."/>
            <person name="Shea T."/>
            <person name="Shenoy N."/>
            <person name="Sisk P."/>
            <person name="Stolte C."/>
            <person name="Sykes S."/>
            <person name="Wortman J."/>
            <person name="Nusbaum C."/>
            <person name="Birren B."/>
        </authorList>
    </citation>
    <scope>NUCLEOTIDE SEQUENCE [LARGE SCALE GENOMIC DNA]</scope>
    <source>
        <strain evidence="14 15">India VII</strain>
    </source>
</reference>
<evidence type="ECO:0000256" key="10">
    <source>
        <dbReference type="ARBA" id="ARBA00023209"/>
    </source>
</evidence>
<evidence type="ECO:0000256" key="2">
    <source>
        <dbReference type="ARBA" id="ARBA00005189"/>
    </source>
</evidence>
<sequence length="210" mass="24537">MMYTKMFSVYFFGSSFLATLLLAYQSDSWDYRTRLNIASLMALANFLAVATVFKKYVYSVKRDAITIFTTSEVRSMIKHTFKNIAFHTVEKSYMENCNSFDNVMDKIDVFVAAHLVGWFIKTLAIRSFFMLNFNSVLFELIELKFQHILPNFYECWWDHIILDVLGCNLAGILIGLLVLKWLNFPLFPWKIPGKFKPNKKGIIFPTVDRL</sequence>
<evidence type="ECO:0000256" key="7">
    <source>
        <dbReference type="ARBA" id="ARBA00022989"/>
    </source>
</evidence>
<dbReference type="PANTHER" id="PTHR15362:SF7">
    <property type="entry name" value="PHOSPHATIDYLSERINE SYNTHASE 2"/>
    <property type="match status" value="1"/>
</dbReference>
<dbReference type="PANTHER" id="PTHR15362">
    <property type="entry name" value="PHOSPHATIDYLINOSITOL SYNTHASE"/>
    <property type="match status" value="1"/>
</dbReference>
<dbReference type="InterPro" id="IPR004277">
    <property type="entry name" value="PSS"/>
</dbReference>
<proteinExistence type="predicted"/>
<keyword evidence="10" id="KW-0594">Phospholipid biosynthesis</keyword>
<evidence type="ECO:0000256" key="8">
    <source>
        <dbReference type="ARBA" id="ARBA00023098"/>
    </source>
</evidence>
<dbReference type="EMBL" id="KQ234316">
    <property type="protein sequence ID" value="KMZ79609.1"/>
    <property type="molecule type" value="Genomic_DNA"/>
</dbReference>
<dbReference type="Pfam" id="PF03034">
    <property type="entry name" value="PSS"/>
    <property type="match status" value="1"/>
</dbReference>
<evidence type="ECO:0000256" key="6">
    <source>
        <dbReference type="ARBA" id="ARBA00022824"/>
    </source>
</evidence>
<name>A0A0J9S9Z3_PLAVI</name>
<keyword evidence="9 13" id="KW-0472">Membrane</keyword>
<evidence type="ECO:0000256" key="4">
    <source>
        <dbReference type="ARBA" id="ARBA00022679"/>
    </source>
</evidence>
<evidence type="ECO:0008006" key="16">
    <source>
        <dbReference type="Google" id="ProtNLM"/>
    </source>
</evidence>
<evidence type="ECO:0000256" key="9">
    <source>
        <dbReference type="ARBA" id="ARBA00023136"/>
    </source>
</evidence>
<keyword evidence="8" id="KW-0443">Lipid metabolism</keyword>
<evidence type="ECO:0000256" key="12">
    <source>
        <dbReference type="ARBA" id="ARBA00025707"/>
    </source>
</evidence>
<feature type="transmembrane region" description="Helical" evidence="13">
    <location>
        <begin position="33"/>
        <end position="53"/>
    </location>
</feature>
<keyword evidence="6" id="KW-0256">Endoplasmic reticulum</keyword>
<keyword evidence="4" id="KW-0808">Transferase</keyword>
<accession>A0A0J9S9Z3</accession>
<comment type="pathway">
    <text evidence="12">Phospholipid metabolism.</text>
</comment>
<dbReference type="AlphaFoldDB" id="A0A0J9S9Z3"/>
<dbReference type="GO" id="GO:0005789">
    <property type="term" value="C:endoplasmic reticulum membrane"/>
    <property type="evidence" value="ECO:0007669"/>
    <property type="project" value="UniProtKB-SubCell"/>
</dbReference>
<evidence type="ECO:0000256" key="1">
    <source>
        <dbReference type="ARBA" id="ARBA00004477"/>
    </source>
</evidence>
<evidence type="ECO:0000313" key="14">
    <source>
        <dbReference type="EMBL" id="KMZ79609.1"/>
    </source>
</evidence>
<evidence type="ECO:0000256" key="11">
    <source>
        <dbReference type="ARBA" id="ARBA00023264"/>
    </source>
</evidence>
<organism evidence="14 15">
    <name type="scientific">Plasmodium vivax India VII</name>
    <dbReference type="NCBI Taxonomy" id="1077284"/>
    <lineage>
        <taxon>Eukaryota</taxon>
        <taxon>Sar</taxon>
        <taxon>Alveolata</taxon>
        <taxon>Apicomplexa</taxon>
        <taxon>Aconoidasida</taxon>
        <taxon>Haemosporida</taxon>
        <taxon>Plasmodiidae</taxon>
        <taxon>Plasmodium</taxon>
        <taxon>Plasmodium (Plasmodium)</taxon>
    </lineage>
</organism>
<evidence type="ECO:0000256" key="5">
    <source>
        <dbReference type="ARBA" id="ARBA00022692"/>
    </source>
</evidence>
<dbReference type="OrthoDB" id="10265393at2759"/>
<keyword evidence="11" id="KW-1208">Phospholipid metabolism</keyword>
<dbReference type="GO" id="GO:0106245">
    <property type="term" value="F:L-serine-phosphatidylethanolamine phosphatidyltransferase activity"/>
    <property type="evidence" value="ECO:0007669"/>
    <property type="project" value="InterPro"/>
</dbReference>